<evidence type="ECO:0000313" key="2">
    <source>
        <dbReference type="Proteomes" id="UP001500507"/>
    </source>
</evidence>
<accession>A0ABN1MER7</accession>
<proteinExistence type="predicted"/>
<evidence type="ECO:0008006" key="3">
    <source>
        <dbReference type="Google" id="ProtNLM"/>
    </source>
</evidence>
<dbReference type="RefSeq" id="WP_343764115.1">
    <property type="nucleotide sequence ID" value="NZ_BAAAFG010000005.1"/>
</dbReference>
<keyword evidence="2" id="KW-1185">Reference proteome</keyword>
<dbReference type="Proteomes" id="UP001500507">
    <property type="component" value="Unassembled WGS sequence"/>
</dbReference>
<organism evidence="1 2">
    <name type="scientific">Gangjinia marincola</name>
    <dbReference type="NCBI Taxonomy" id="578463"/>
    <lineage>
        <taxon>Bacteria</taxon>
        <taxon>Pseudomonadati</taxon>
        <taxon>Bacteroidota</taxon>
        <taxon>Flavobacteriia</taxon>
        <taxon>Flavobacteriales</taxon>
        <taxon>Flavobacteriaceae</taxon>
        <taxon>Gangjinia</taxon>
    </lineage>
</organism>
<sequence length="206" mass="23215">MPKFSTTIRREFSNRLIELNNTRANFELAFSNGTISDTDIIQGYAGLYLDLFTEFESLIEKLFLGILSGSVSHTDGTVDRKVSIKPVTEVEIVIKGEKRTYVDWLPYKENTLKRAKIYFVDARPFSDLTVLQKNKLANFHKIRNAIAHKSQKVSDQFQAIIQGLTLLPVEKTPAGYLRNIPNSATGMTQLEIISDELLGIANNLCT</sequence>
<dbReference type="EMBL" id="BAAAFG010000005">
    <property type="protein sequence ID" value="GAA0871622.1"/>
    <property type="molecule type" value="Genomic_DNA"/>
</dbReference>
<comment type="caution">
    <text evidence="1">The sequence shown here is derived from an EMBL/GenBank/DDBJ whole genome shotgun (WGS) entry which is preliminary data.</text>
</comment>
<protein>
    <recommendedName>
        <fullName evidence="3">RiboL-PSP-HEPN domain-containing protein</fullName>
    </recommendedName>
</protein>
<reference evidence="1 2" key="1">
    <citation type="journal article" date="2019" name="Int. J. Syst. Evol. Microbiol.">
        <title>The Global Catalogue of Microorganisms (GCM) 10K type strain sequencing project: providing services to taxonomists for standard genome sequencing and annotation.</title>
        <authorList>
            <consortium name="The Broad Institute Genomics Platform"/>
            <consortium name="The Broad Institute Genome Sequencing Center for Infectious Disease"/>
            <person name="Wu L."/>
            <person name="Ma J."/>
        </authorList>
    </citation>
    <scope>NUCLEOTIDE SEQUENCE [LARGE SCALE GENOMIC DNA]</scope>
    <source>
        <strain evidence="1 2">JCM 16082</strain>
    </source>
</reference>
<gene>
    <name evidence="1" type="ORF">GCM10009117_07680</name>
</gene>
<evidence type="ECO:0000313" key="1">
    <source>
        <dbReference type="EMBL" id="GAA0871622.1"/>
    </source>
</evidence>
<name>A0ABN1MER7_9FLAO</name>